<reference evidence="3 4" key="1">
    <citation type="submission" date="2020-03" db="EMBL/GenBank/DDBJ databases">
        <title>Complete genome of Arcanobacterium buesumensis sp. nov. strain 2701.</title>
        <authorList>
            <person name="Borowiak M."/>
            <person name="Alssahen M."/>
            <person name="Laemmler C."/>
            <person name="Malorny B."/>
            <person name="Hassan A."/>
            <person name="Prenger-Berninghoff E."/>
            <person name="Ploetz M."/>
            <person name="Abdulmawjood A."/>
        </authorList>
    </citation>
    <scope>NUCLEOTIDE SEQUENCE [LARGE SCALE GENOMIC DNA]</scope>
    <source>
        <strain evidence="3 4">2701</strain>
    </source>
</reference>
<dbReference type="EMBL" id="CP050804">
    <property type="protein sequence ID" value="QJC22465.1"/>
    <property type="molecule type" value="Genomic_DNA"/>
</dbReference>
<dbReference type="InterPro" id="IPR013552">
    <property type="entry name" value="Thioester_dom"/>
</dbReference>
<sequence length="434" mass="47394">MEKFIYVLCSVLALHVWGAGISPAYAEESGAQILPQDEAYVGMDMRFLPAEDASAHPSWTTKTWRARPVLFTVQTVDQDIYHAYCLEITVPSDRNAQIRMGSWDEFMGENAFKSDHDVQQKVAWIVHHSYPARELVDVAQQAGISQLSADQAINATQAAIWHLTDGVSPDFMDFAIHNRDEDTQAILALYHYLLSEKNTGLDEHVLGAEVSIDAPQEMSFAGGLLGPITFHSAVSTVKVDVPEGYSLVADSGEAIDPEHVAIDRPLYVDIRDTDTAGEVTLTAYVESSAYHGSLVTPVISPSAHGQTLVLVQQLVQKSSQDVALRWRSAGDMCRDAQGNVVRDTQTGQIVGKESPLCIVEPGEAEPHQPLPADVSDNSAEDIQVTAQHMPDVELAKTGAEIYLLGSVAGVMVAIGIGSAYREKRRYRVLDKLIE</sequence>
<keyword evidence="1" id="KW-1133">Transmembrane helix</keyword>
<evidence type="ECO:0000313" key="4">
    <source>
        <dbReference type="Proteomes" id="UP000502298"/>
    </source>
</evidence>
<feature type="transmembrane region" description="Helical" evidence="1">
    <location>
        <begin position="401"/>
        <end position="420"/>
    </location>
</feature>
<feature type="domain" description="Thioester" evidence="2">
    <location>
        <begin position="83"/>
        <end position="198"/>
    </location>
</feature>
<dbReference type="AlphaFoldDB" id="A0A6H2EN10"/>
<keyword evidence="1" id="KW-0472">Membrane</keyword>
<keyword evidence="1" id="KW-0812">Transmembrane</keyword>
<gene>
    <name evidence="3" type="ORF">HC352_08060</name>
</gene>
<evidence type="ECO:0000259" key="2">
    <source>
        <dbReference type="Pfam" id="PF08341"/>
    </source>
</evidence>
<proteinExistence type="predicted"/>
<protein>
    <submittedName>
        <fullName evidence="3">Cys-Gln thioester bond-forming surface protein</fullName>
    </submittedName>
</protein>
<keyword evidence="4" id="KW-1185">Reference proteome</keyword>
<organism evidence="3 4">
    <name type="scientific">Arcanobacterium buesumense</name>
    <dbReference type="NCBI Taxonomy" id="2722751"/>
    <lineage>
        <taxon>Bacteria</taxon>
        <taxon>Bacillati</taxon>
        <taxon>Actinomycetota</taxon>
        <taxon>Actinomycetes</taxon>
        <taxon>Actinomycetales</taxon>
        <taxon>Actinomycetaceae</taxon>
        <taxon>Arcanobacterium</taxon>
    </lineage>
</organism>
<dbReference type="KEGG" id="arca:HC352_08060"/>
<dbReference type="Proteomes" id="UP000502298">
    <property type="component" value="Chromosome"/>
</dbReference>
<dbReference type="Gene3D" id="1.10.150.480">
    <property type="match status" value="1"/>
</dbReference>
<dbReference type="RefSeq" id="WP_168918387.1">
    <property type="nucleotide sequence ID" value="NZ_CP050804.1"/>
</dbReference>
<evidence type="ECO:0000256" key="1">
    <source>
        <dbReference type="SAM" id="Phobius"/>
    </source>
</evidence>
<accession>A0A6H2EN10</accession>
<dbReference type="NCBIfam" id="TIGR03934">
    <property type="entry name" value="TQXA_dom"/>
    <property type="match status" value="1"/>
</dbReference>
<name>A0A6H2EN10_9ACTO</name>
<dbReference type="Pfam" id="PF08341">
    <property type="entry name" value="TED"/>
    <property type="match status" value="1"/>
</dbReference>
<dbReference type="InterPro" id="IPR023849">
    <property type="entry name" value="TQXA_dom"/>
</dbReference>
<evidence type="ECO:0000313" key="3">
    <source>
        <dbReference type="EMBL" id="QJC22465.1"/>
    </source>
</evidence>